<name>A0A6J5QGS9_9CAUD</name>
<protein>
    <submittedName>
        <fullName evidence="1">Uncharacterized protein</fullName>
    </submittedName>
</protein>
<sequence length="162" mass="17330">MAIFHKNTLAQVSGFDNPILAGELVWAQKTYWNLSFENSSTGDPIDLTGATIDAQIVRRVLSNLIDTRNGLTFDITDYSPPPSPVNLTITNVDGAAGTCTLVIDDTAWDLLDTDPELKIDATSPVGFSGRVLVSFPASGSTPADDSVIFLLFIVRSDGIVVI</sequence>
<proteinExistence type="predicted"/>
<organism evidence="1">
    <name type="scientific">uncultured Caudovirales phage</name>
    <dbReference type="NCBI Taxonomy" id="2100421"/>
    <lineage>
        <taxon>Viruses</taxon>
        <taxon>Duplodnaviria</taxon>
        <taxon>Heunggongvirae</taxon>
        <taxon>Uroviricota</taxon>
        <taxon>Caudoviricetes</taxon>
        <taxon>Peduoviridae</taxon>
        <taxon>Maltschvirus</taxon>
        <taxon>Maltschvirus maltsch</taxon>
    </lineage>
</organism>
<evidence type="ECO:0000313" key="1">
    <source>
        <dbReference type="EMBL" id="CAB4183729.1"/>
    </source>
</evidence>
<reference evidence="1" key="1">
    <citation type="submission" date="2020-05" db="EMBL/GenBank/DDBJ databases">
        <authorList>
            <person name="Chiriac C."/>
            <person name="Salcher M."/>
            <person name="Ghai R."/>
            <person name="Kavagutti S V."/>
        </authorList>
    </citation>
    <scope>NUCLEOTIDE SEQUENCE</scope>
</reference>
<dbReference type="EMBL" id="LR797053">
    <property type="protein sequence ID" value="CAB4183729.1"/>
    <property type="molecule type" value="Genomic_DNA"/>
</dbReference>
<gene>
    <name evidence="1" type="ORF">UFOVP1102_2</name>
    <name evidence="2" type="ORF">UFOVP1463_18</name>
</gene>
<evidence type="ECO:0000313" key="2">
    <source>
        <dbReference type="EMBL" id="CAB4214003.1"/>
    </source>
</evidence>
<dbReference type="EMBL" id="LR797413">
    <property type="protein sequence ID" value="CAB4214003.1"/>
    <property type="molecule type" value="Genomic_DNA"/>
</dbReference>
<accession>A0A6J5QGS9</accession>